<gene>
    <name evidence="1" type="ORF">CCU68_19480</name>
</gene>
<comment type="caution">
    <text evidence="1">The sequence shown here is derived from an EMBL/GenBank/DDBJ whole genome shotgun (WGS) entry which is preliminary data.</text>
</comment>
<keyword evidence="2" id="KW-1185">Reference proteome</keyword>
<sequence>MLDASPLPIPEPFIYVQLKLRYRPYNTAVSYLRATQAFYTYYHHASVGENTAVHQDFLAFNRH</sequence>
<proteinExistence type="predicted"/>
<organism evidence="1 2">
    <name type="scientific">Pseudomonas gingeri NCPPB 3146 = LMG 5327</name>
    <dbReference type="NCBI Taxonomy" id="707248"/>
    <lineage>
        <taxon>Bacteria</taxon>
        <taxon>Pseudomonadati</taxon>
        <taxon>Pseudomonadota</taxon>
        <taxon>Gammaproteobacteria</taxon>
        <taxon>Pseudomonadales</taxon>
        <taxon>Pseudomonadaceae</taxon>
        <taxon>Pseudomonas</taxon>
    </lineage>
</organism>
<evidence type="ECO:0000313" key="2">
    <source>
        <dbReference type="Proteomes" id="UP000236232"/>
    </source>
</evidence>
<dbReference type="EMBL" id="POWE01000113">
    <property type="protein sequence ID" value="PNQ90851.1"/>
    <property type="molecule type" value="Genomic_DNA"/>
</dbReference>
<protein>
    <recommendedName>
        <fullName evidence="3">Integrase</fullName>
    </recommendedName>
</protein>
<evidence type="ECO:0008006" key="3">
    <source>
        <dbReference type="Google" id="ProtNLM"/>
    </source>
</evidence>
<dbReference type="Proteomes" id="UP000236232">
    <property type="component" value="Unassembled WGS sequence"/>
</dbReference>
<evidence type="ECO:0000313" key="1">
    <source>
        <dbReference type="EMBL" id="PNQ90851.1"/>
    </source>
</evidence>
<accession>A0ABX4Y209</accession>
<reference evidence="1 2" key="1">
    <citation type="submission" date="2018-01" db="EMBL/GenBank/DDBJ databases">
        <title>Draft Genome Sequence of Pseudomonas gingeri NCPPB 3146 (LMG 5327), a White Line Reaction Producer.</title>
        <authorList>
            <person name="Rokni-Zadeh H."/>
            <person name="Bahrami T."/>
            <person name="Zarvandi S."/>
            <person name="Changi-Ashtiani M."/>
            <person name="De Mot R."/>
        </authorList>
    </citation>
    <scope>NUCLEOTIDE SEQUENCE [LARGE SCALE GENOMIC DNA]</scope>
    <source>
        <strain evidence="2">NCPPB 3146 \ LMG 5327</strain>
    </source>
</reference>
<name>A0ABX4Y209_9PSED</name>